<dbReference type="InterPro" id="IPR039365">
    <property type="entry name" value="IS701-like"/>
</dbReference>
<dbReference type="SUPFAM" id="SSF53098">
    <property type="entry name" value="Ribonuclease H-like"/>
    <property type="match status" value="1"/>
</dbReference>
<proteinExistence type="predicted"/>
<dbReference type="KEGG" id="sphv:F9278_28410"/>
<protein>
    <submittedName>
        <fullName evidence="2">IS701 family transposase</fullName>
    </submittedName>
</protein>
<gene>
    <name evidence="2" type="ORF">F9278_28105</name>
    <name evidence="3" type="ORF">F9278_28410</name>
</gene>
<dbReference type="PANTHER" id="PTHR33627:SF1">
    <property type="entry name" value="TRANSPOSASE"/>
    <property type="match status" value="1"/>
</dbReference>
<evidence type="ECO:0000313" key="4">
    <source>
        <dbReference type="Proteomes" id="UP000327294"/>
    </source>
</evidence>
<keyword evidence="4" id="KW-1185">Reference proteome</keyword>
<dbReference type="Pfam" id="PF13546">
    <property type="entry name" value="DDE_5"/>
    <property type="match status" value="1"/>
</dbReference>
<sequence length="450" mass="49939">MTTYQDAVAVEATIAERAWGEAFGRAMRAVAGCFARREARATAAELVAGLLLEVDTRNCWTLAQVLGHPGPHRLQHLLSRARFDHERARQEIACLVIDELAGQSVVLVADETGDAKSSTDCVGAGRQYSGAIGGVGLCQVAVHLAAVTSTTKVIIDRALYLPADWAADEERREVAGVPEEIAFATKPQQALAMVTDVLAAGLKARWFAGDEVYCGRELRRGVRALGLGYTVGIAATYQVIDGTGRRWEARKMINKVRPGQWMRRQTGHGTKGTREYDWAWLDVRPDDAPDEHRNEKEAGTSVLVARRHRYTGEVSYFRCRAPGDVSLGTLVEVICRRWRIEETFQLAKGFTGLDQGQVTCWNSWMRWSLFSLIAAAVLALTATAVHDAAEDEPALVPLSCPELVRLLRALVLPPPVRDREHVPHWTAWRRHHQAVATACHHHRHRRHDQP</sequence>
<accession>A0A5P8K819</accession>
<dbReference type="AlphaFoldDB" id="A0A5P8K819"/>
<dbReference type="EMBL" id="CP045096">
    <property type="protein sequence ID" value="QFQ99425.1"/>
    <property type="molecule type" value="Genomic_DNA"/>
</dbReference>
<evidence type="ECO:0000313" key="3">
    <source>
        <dbReference type="EMBL" id="QFQ99425.1"/>
    </source>
</evidence>
<dbReference type="Proteomes" id="UP000327294">
    <property type="component" value="Chromosome"/>
</dbReference>
<organism evidence="2 4">
    <name type="scientific">Streptomyces phaeolivaceus</name>
    <dbReference type="NCBI Taxonomy" id="2653200"/>
    <lineage>
        <taxon>Bacteria</taxon>
        <taxon>Bacillati</taxon>
        <taxon>Actinomycetota</taxon>
        <taxon>Actinomycetes</taxon>
        <taxon>Kitasatosporales</taxon>
        <taxon>Streptomycetaceae</taxon>
        <taxon>Streptomyces</taxon>
    </lineage>
</organism>
<name>A0A5P8K819_9ACTN</name>
<reference evidence="2 4" key="1">
    <citation type="submission" date="2019-10" db="EMBL/GenBank/DDBJ databases">
        <title>Streptomyces sp. strain GY16 isolated from leaves of Broussonetia papyrifera.</title>
        <authorList>
            <person name="Mo P."/>
        </authorList>
    </citation>
    <scope>NUCLEOTIDE SEQUENCE [LARGE SCALE GENOMIC DNA]</scope>
    <source>
        <strain evidence="2 4">GY16</strain>
    </source>
</reference>
<feature type="domain" description="Transposase IS701-like DDE" evidence="1">
    <location>
        <begin position="31"/>
        <end position="239"/>
    </location>
</feature>
<dbReference type="NCBIfam" id="NF033540">
    <property type="entry name" value="transpos_IS701"/>
    <property type="match status" value="1"/>
</dbReference>
<evidence type="ECO:0000313" key="2">
    <source>
        <dbReference type="EMBL" id="QFQ99375.1"/>
    </source>
</evidence>
<dbReference type="EMBL" id="CP045096">
    <property type="protein sequence ID" value="QFQ99375.1"/>
    <property type="molecule type" value="Genomic_DNA"/>
</dbReference>
<dbReference type="InterPro" id="IPR038721">
    <property type="entry name" value="IS701-like_DDE_dom"/>
</dbReference>
<dbReference type="RefSeq" id="WP_152170797.1">
    <property type="nucleotide sequence ID" value="NZ_CP045096.1"/>
</dbReference>
<dbReference type="InterPro" id="IPR012337">
    <property type="entry name" value="RNaseH-like_sf"/>
</dbReference>
<dbReference type="PANTHER" id="PTHR33627">
    <property type="entry name" value="TRANSPOSASE"/>
    <property type="match status" value="1"/>
</dbReference>
<evidence type="ECO:0000259" key="1">
    <source>
        <dbReference type="Pfam" id="PF13546"/>
    </source>
</evidence>
<dbReference type="KEGG" id="sphv:F9278_28105"/>